<dbReference type="InterPro" id="IPR002201">
    <property type="entry name" value="Glyco_trans_9"/>
</dbReference>
<dbReference type="Pfam" id="PF01075">
    <property type="entry name" value="Glyco_transf_9"/>
    <property type="match status" value="1"/>
</dbReference>
<dbReference type="Proteomes" id="UP001059380">
    <property type="component" value="Chromosome"/>
</dbReference>
<dbReference type="GO" id="GO:0005829">
    <property type="term" value="C:cytosol"/>
    <property type="evidence" value="ECO:0007669"/>
    <property type="project" value="TreeGrafter"/>
</dbReference>
<keyword evidence="2" id="KW-0808">Transferase</keyword>
<dbReference type="EMBL" id="CP093313">
    <property type="protein sequence ID" value="UWZ84967.1"/>
    <property type="molecule type" value="Genomic_DNA"/>
</dbReference>
<organism evidence="3 4">
    <name type="scientific">Occallatibacter riparius</name>
    <dbReference type="NCBI Taxonomy" id="1002689"/>
    <lineage>
        <taxon>Bacteria</taxon>
        <taxon>Pseudomonadati</taxon>
        <taxon>Acidobacteriota</taxon>
        <taxon>Terriglobia</taxon>
        <taxon>Terriglobales</taxon>
        <taxon>Acidobacteriaceae</taxon>
        <taxon>Occallatibacter</taxon>
    </lineage>
</organism>
<dbReference type="Gene3D" id="3.40.50.2000">
    <property type="entry name" value="Glycogen Phosphorylase B"/>
    <property type="match status" value="2"/>
</dbReference>
<proteinExistence type="predicted"/>
<dbReference type="SUPFAM" id="SSF53756">
    <property type="entry name" value="UDP-Glycosyltransferase/glycogen phosphorylase"/>
    <property type="match status" value="1"/>
</dbReference>
<dbReference type="PANTHER" id="PTHR30160">
    <property type="entry name" value="TETRAACYLDISACCHARIDE 4'-KINASE-RELATED"/>
    <property type="match status" value="1"/>
</dbReference>
<name>A0A9J7BQV9_9BACT</name>
<dbReference type="GO" id="GO:0008713">
    <property type="term" value="F:ADP-heptose-lipopolysaccharide heptosyltransferase activity"/>
    <property type="evidence" value="ECO:0007669"/>
    <property type="project" value="TreeGrafter"/>
</dbReference>
<accession>A0A9J7BQV9</accession>
<gene>
    <name evidence="3" type="ORF">MOP44_03265</name>
</gene>
<evidence type="ECO:0000256" key="2">
    <source>
        <dbReference type="ARBA" id="ARBA00022679"/>
    </source>
</evidence>
<dbReference type="PANTHER" id="PTHR30160:SF1">
    <property type="entry name" value="LIPOPOLYSACCHARIDE 1,2-N-ACETYLGLUCOSAMINETRANSFERASE-RELATED"/>
    <property type="match status" value="1"/>
</dbReference>
<dbReference type="KEGG" id="orp:MOP44_03265"/>
<evidence type="ECO:0000313" key="3">
    <source>
        <dbReference type="EMBL" id="UWZ84967.1"/>
    </source>
</evidence>
<evidence type="ECO:0000313" key="4">
    <source>
        <dbReference type="Proteomes" id="UP001059380"/>
    </source>
</evidence>
<dbReference type="RefSeq" id="WP_260794473.1">
    <property type="nucleotide sequence ID" value="NZ_CP093313.1"/>
</dbReference>
<reference evidence="3" key="1">
    <citation type="submission" date="2021-04" db="EMBL/GenBank/DDBJ databases">
        <title>Phylogenetic analysis of Acidobacteriaceae.</title>
        <authorList>
            <person name="Qiu L."/>
            <person name="Zhang Q."/>
        </authorList>
    </citation>
    <scope>NUCLEOTIDE SEQUENCE</scope>
    <source>
        <strain evidence="3">DSM 25168</strain>
    </source>
</reference>
<protein>
    <submittedName>
        <fullName evidence="3">Glycosyltransferase family 9 protein</fullName>
    </submittedName>
</protein>
<keyword evidence="1" id="KW-0328">Glycosyltransferase</keyword>
<sequence>MHTQSKFRLLVVRLGAMGDILHALPAVTALRREHPSWMIGWVIEPNWRHLLTAANGTPAEPLSPSQPLVDQLHLAPVKAWGKSPLSSRTTHEIKELRAELKAAEYDAVIDFQGAVRSAGLGCLTGAVRRIGESDPREWAAKWLFTERVATTGRHVIEQDVEVAAAVAGDALEPVQPLLPVDPHAETWCDGLFAPFGKDPVALLIPGAGWGSKRWPAERYASVAASLAARGFRVLVNAAPGEEELADAIKVQSNRAAMPVHCSLPQLIAINRRVALAIGGDTGPIHLACALARPVVGIYGPTDPARNGPYGTRFKVLRSPFSQRNHARLDEPEAGLLTISPEDVLEAVDEVLTSETAR</sequence>
<keyword evidence="4" id="KW-1185">Reference proteome</keyword>
<dbReference type="InterPro" id="IPR051199">
    <property type="entry name" value="LPS_LOS_Heptosyltrfase"/>
</dbReference>
<dbReference type="CDD" id="cd03789">
    <property type="entry name" value="GT9_LPS_heptosyltransferase"/>
    <property type="match status" value="1"/>
</dbReference>
<dbReference type="GO" id="GO:0009244">
    <property type="term" value="P:lipopolysaccharide core region biosynthetic process"/>
    <property type="evidence" value="ECO:0007669"/>
    <property type="project" value="TreeGrafter"/>
</dbReference>
<evidence type="ECO:0000256" key="1">
    <source>
        <dbReference type="ARBA" id="ARBA00022676"/>
    </source>
</evidence>
<dbReference type="AlphaFoldDB" id="A0A9J7BQV9"/>